<dbReference type="EMBL" id="BRXS01000005">
    <property type="protein sequence ID" value="GLC26873.1"/>
    <property type="molecule type" value="Genomic_DNA"/>
</dbReference>
<reference evidence="3" key="1">
    <citation type="submission" date="2022-08" db="EMBL/GenBank/DDBJ databases">
        <title>Draft genome sequencing of Roseisolibacter agri AW1220.</title>
        <authorList>
            <person name="Tobiishi Y."/>
            <person name="Tonouchi A."/>
        </authorList>
    </citation>
    <scope>NUCLEOTIDE SEQUENCE</scope>
    <source>
        <strain evidence="3">AW1220</strain>
    </source>
</reference>
<dbReference type="Gene3D" id="3.40.50.1110">
    <property type="entry name" value="SGNH hydrolase"/>
    <property type="match status" value="1"/>
</dbReference>
<evidence type="ECO:0000259" key="2">
    <source>
        <dbReference type="Pfam" id="PF13472"/>
    </source>
</evidence>
<dbReference type="InterPro" id="IPR013830">
    <property type="entry name" value="SGNH_hydro"/>
</dbReference>
<dbReference type="InterPro" id="IPR036514">
    <property type="entry name" value="SGNH_hydro_sf"/>
</dbReference>
<keyword evidence="4" id="KW-1185">Reference proteome</keyword>
<accession>A0AA37QJC5</accession>
<dbReference type="PANTHER" id="PTHR30383:SF5">
    <property type="entry name" value="SGNH HYDROLASE-TYPE ESTERASE DOMAIN-CONTAINING PROTEIN"/>
    <property type="match status" value="1"/>
</dbReference>
<feature type="signal peptide" evidence="1">
    <location>
        <begin position="1"/>
        <end position="27"/>
    </location>
</feature>
<dbReference type="CDD" id="cd04501">
    <property type="entry name" value="SGNH_hydrolase_like_4"/>
    <property type="match status" value="1"/>
</dbReference>
<dbReference type="PANTHER" id="PTHR30383">
    <property type="entry name" value="THIOESTERASE 1/PROTEASE 1/LYSOPHOSPHOLIPASE L1"/>
    <property type="match status" value="1"/>
</dbReference>
<feature type="chain" id="PRO_5041380737" evidence="1">
    <location>
        <begin position="28"/>
        <end position="253"/>
    </location>
</feature>
<evidence type="ECO:0000256" key="1">
    <source>
        <dbReference type="SAM" id="SignalP"/>
    </source>
</evidence>
<comment type="caution">
    <text evidence="3">The sequence shown here is derived from an EMBL/GenBank/DDBJ whole genome shotgun (WGS) entry which is preliminary data.</text>
</comment>
<dbReference type="Pfam" id="PF13472">
    <property type="entry name" value="Lipase_GDSL_2"/>
    <property type="match status" value="1"/>
</dbReference>
<dbReference type="GO" id="GO:0004622">
    <property type="term" value="F:phosphatidylcholine lysophospholipase activity"/>
    <property type="evidence" value="ECO:0007669"/>
    <property type="project" value="TreeGrafter"/>
</dbReference>
<dbReference type="Proteomes" id="UP001161325">
    <property type="component" value="Unassembled WGS sequence"/>
</dbReference>
<sequence length="253" mass="27570">MSVPIVRRALLALCVALPLPLPLPLGAQTATADAVAERRRVQEERVHNDWAWLARFRDDNARLGPPRAGERRVVFMGNSITEGWARHFDAMFPGKPYVGRGISGQTTPQMLVRFRQDVVALRPAVVVLLAGTNDIAGNTGPSSLAMIEDNVASMVDVAQANGIRVVLLSVLPAYDYPWKRGLEPAPKIVALNAWLKAHAERRGAVYVDLHAAMRDARDGLRAELSGDGVHPNEAGYRVMAPLVEAGIERALRP</sequence>
<proteinExistence type="predicted"/>
<protein>
    <submittedName>
        <fullName evidence="3">Lipase</fullName>
    </submittedName>
</protein>
<name>A0AA37QJC5_9BACT</name>
<organism evidence="3 4">
    <name type="scientific">Roseisolibacter agri</name>
    <dbReference type="NCBI Taxonomy" id="2014610"/>
    <lineage>
        <taxon>Bacteria</taxon>
        <taxon>Pseudomonadati</taxon>
        <taxon>Gemmatimonadota</taxon>
        <taxon>Gemmatimonadia</taxon>
        <taxon>Gemmatimonadales</taxon>
        <taxon>Gemmatimonadaceae</taxon>
        <taxon>Roseisolibacter</taxon>
    </lineage>
</organism>
<feature type="domain" description="SGNH hydrolase-type esterase" evidence="2">
    <location>
        <begin position="75"/>
        <end position="238"/>
    </location>
</feature>
<gene>
    <name evidence="3" type="ORF">rosag_33860</name>
</gene>
<dbReference type="InterPro" id="IPR051532">
    <property type="entry name" value="Ester_Hydrolysis_Enzymes"/>
</dbReference>
<keyword evidence="1" id="KW-0732">Signal</keyword>
<dbReference type="AlphaFoldDB" id="A0AA37QJC5"/>
<evidence type="ECO:0000313" key="4">
    <source>
        <dbReference type="Proteomes" id="UP001161325"/>
    </source>
</evidence>
<evidence type="ECO:0000313" key="3">
    <source>
        <dbReference type="EMBL" id="GLC26873.1"/>
    </source>
</evidence>
<dbReference type="RefSeq" id="WP_284351323.1">
    <property type="nucleotide sequence ID" value="NZ_BRXS01000005.1"/>
</dbReference>
<dbReference type="SUPFAM" id="SSF52266">
    <property type="entry name" value="SGNH hydrolase"/>
    <property type="match status" value="1"/>
</dbReference>